<comment type="caution">
    <text evidence="1">The sequence shown here is derived from an EMBL/GenBank/DDBJ whole genome shotgun (WGS) entry which is preliminary data.</text>
</comment>
<dbReference type="Proteomes" id="UP001424459">
    <property type="component" value="Unassembled WGS sequence"/>
</dbReference>
<proteinExistence type="predicted"/>
<dbReference type="PANTHER" id="PTHR30255">
    <property type="entry name" value="SINGLE-STRANDED-DNA-SPECIFIC EXONUCLEASE RECJ"/>
    <property type="match status" value="1"/>
</dbReference>
<evidence type="ECO:0000313" key="1">
    <source>
        <dbReference type="EMBL" id="GAA4032266.1"/>
    </source>
</evidence>
<dbReference type="InterPro" id="IPR051673">
    <property type="entry name" value="SSDNA_exonuclease_RecJ"/>
</dbReference>
<accession>A0ABP7TWW4</accession>
<gene>
    <name evidence="1" type="ORF">GCM10022281_09900</name>
</gene>
<dbReference type="EMBL" id="BAABBR010000001">
    <property type="protein sequence ID" value="GAA4032266.1"/>
    <property type="molecule type" value="Genomic_DNA"/>
</dbReference>
<reference evidence="2" key="1">
    <citation type="journal article" date="2019" name="Int. J. Syst. Evol. Microbiol.">
        <title>The Global Catalogue of Microorganisms (GCM) 10K type strain sequencing project: providing services to taxonomists for standard genome sequencing and annotation.</title>
        <authorList>
            <consortium name="The Broad Institute Genomics Platform"/>
            <consortium name="The Broad Institute Genome Sequencing Center for Infectious Disease"/>
            <person name="Wu L."/>
            <person name="Ma J."/>
        </authorList>
    </citation>
    <scope>NUCLEOTIDE SEQUENCE [LARGE SCALE GENOMIC DNA]</scope>
    <source>
        <strain evidence="2">JCM 17564</strain>
    </source>
</reference>
<organism evidence="1 2">
    <name type="scientific">Sphingomonas rosea</name>
    <dbReference type="NCBI Taxonomy" id="335605"/>
    <lineage>
        <taxon>Bacteria</taxon>
        <taxon>Pseudomonadati</taxon>
        <taxon>Pseudomonadota</taxon>
        <taxon>Alphaproteobacteria</taxon>
        <taxon>Sphingomonadales</taxon>
        <taxon>Sphingomonadaceae</taxon>
        <taxon>Sphingomonas</taxon>
    </lineage>
</organism>
<evidence type="ECO:0000313" key="2">
    <source>
        <dbReference type="Proteomes" id="UP001424459"/>
    </source>
</evidence>
<sequence>MVMACDAPTAAAAFGDWLGKAGPRPLILGHFDADGLGAVAILARSLLGAEVRLVGKGETPWSDHVRAELEARRPSAIVATDLGVREGDILPGTPTCLLDHHVPTGMPGDALVISGNGCTPEPTSALLAYWACGSPDPLLWLAAIGLIGDMAEEKGFAEMAAAQRRYGKTALRQAVSLINAPRRTAAADAAPALALLMKCDNPKELLSGEHPETALLLAAKEEVKGAMEVAKRIAPKVRGDVALIPVDSPCQIHPLIAQQWRTRLKDKVVIAANKAYRPGWVHFAARTAAGHDLIRFFADRRPQGAGSEYGSGHRAASGGALKIPDWNRFVADLGFPEEQIA</sequence>
<dbReference type="PANTHER" id="PTHR30255:SF2">
    <property type="entry name" value="SINGLE-STRANDED-DNA-SPECIFIC EXONUCLEASE RECJ"/>
    <property type="match status" value="1"/>
</dbReference>
<dbReference type="InterPro" id="IPR038763">
    <property type="entry name" value="DHH_sf"/>
</dbReference>
<dbReference type="SUPFAM" id="SSF64182">
    <property type="entry name" value="DHH phosphoesterases"/>
    <property type="match status" value="1"/>
</dbReference>
<keyword evidence="2" id="KW-1185">Reference proteome</keyword>
<protein>
    <recommendedName>
        <fullName evidence="3">DHH family phosphoesterase</fullName>
    </recommendedName>
</protein>
<evidence type="ECO:0008006" key="3">
    <source>
        <dbReference type="Google" id="ProtNLM"/>
    </source>
</evidence>
<name>A0ABP7TWW4_9SPHN</name>